<evidence type="ECO:0000313" key="1">
    <source>
        <dbReference type="EMBL" id="GAA1531081.1"/>
    </source>
</evidence>
<organism evidence="1 2">
    <name type="scientific">Kribbella lupini</name>
    <dbReference type="NCBI Taxonomy" id="291602"/>
    <lineage>
        <taxon>Bacteria</taxon>
        <taxon>Bacillati</taxon>
        <taxon>Actinomycetota</taxon>
        <taxon>Actinomycetes</taxon>
        <taxon>Propionibacteriales</taxon>
        <taxon>Kribbellaceae</taxon>
        <taxon>Kribbella</taxon>
    </lineage>
</organism>
<proteinExistence type="predicted"/>
<name>A0ABN2AZX4_9ACTN</name>
<accession>A0ABN2AZX4</accession>
<dbReference type="RefSeq" id="WP_344175388.1">
    <property type="nucleotide sequence ID" value="NZ_BAAANC010000002.1"/>
</dbReference>
<protein>
    <submittedName>
        <fullName evidence="1">Uncharacterized protein</fullName>
    </submittedName>
</protein>
<dbReference type="EMBL" id="BAAANC010000002">
    <property type="protein sequence ID" value="GAA1531081.1"/>
    <property type="molecule type" value="Genomic_DNA"/>
</dbReference>
<comment type="caution">
    <text evidence="1">The sequence shown here is derived from an EMBL/GenBank/DDBJ whole genome shotgun (WGS) entry which is preliminary data.</text>
</comment>
<dbReference type="Proteomes" id="UP001500363">
    <property type="component" value="Unassembled WGS sequence"/>
</dbReference>
<gene>
    <name evidence="1" type="ORF">GCM10009741_36460</name>
</gene>
<keyword evidence="2" id="KW-1185">Reference proteome</keyword>
<reference evidence="1 2" key="1">
    <citation type="journal article" date="2019" name="Int. J. Syst. Evol. Microbiol.">
        <title>The Global Catalogue of Microorganisms (GCM) 10K type strain sequencing project: providing services to taxonomists for standard genome sequencing and annotation.</title>
        <authorList>
            <consortium name="The Broad Institute Genomics Platform"/>
            <consortium name="The Broad Institute Genome Sequencing Center for Infectious Disease"/>
            <person name="Wu L."/>
            <person name="Ma J."/>
        </authorList>
    </citation>
    <scope>NUCLEOTIDE SEQUENCE [LARGE SCALE GENOMIC DNA]</scope>
    <source>
        <strain evidence="1 2">JCM 14303</strain>
    </source>
</reference>
<sequence length="155" mass="16742">MEITDRVRVVEPFANVRVGSSEFVDVWRRAEAALPELVVSGDGREWETNYTSGVVGTFRWLTGAEQRLSPSPTDWTRMWPPLPVPGVDVETATPAAVAAIRAEVGSLIQRSPDGYKSASMPPQPGYLEGVRDVIDWASGQGAVPSAVAPVEHRSA</sequence>
<evidence type="ECO:0000313" key="2">
    <source>
        <dbReference type="Proteomes" id="UP001500363"/>
    </source>
</evidence>